<name>A0AC60P6F0_IXOPE</name>
<protein>
    <submittedName>
        <fullName evidence="1">Uncharacterized protein</fullName>
    </submittedName>
</protein>
<keyword evidence="2" id="KW-1185">Reference proteome</keyword>
<gene>
    <name evidence="1" type="ORF">HPB47_007791</name>
</gene>
<dbReference type="EMBL" id="JABSTQ010011119">
    <property type="protein sequence ID" value="KAG0415038.1"/>
    <property type="molecule type" value="Genomic_DNA"/>
</dbReference>
<sequence>MSRVGIPSPFPDDRDNGHRSERSASAVSFELFREAYESPLPGERLPFPHSDVAHDRQARRSEQDVDSAEAPSSQVSKRNGRFDFVGRPPVTRAARAAASRVITGFAILNGLLCPASQENEREIDGGRSSSCACVNRGWESVAPKGGNGICPDSKTATEDGALR</sequence>
<dbReference type="Proteomes" id="UP000805193">
    <property type="component" value="Unassembled WGS sequence"/>
</dbReference>
<proteinExistence type="predicted"/>
<feature type="non-terminal residue" evidence="1">
    <location>
        <position position="163"/>
    </location>
</feature>
<accession>A0AC60P6F0</accession>
<reference evidence="1 2" key="1">
    <citation type="journal article" date="2020" name="Cell">
        <title>Large-Scale Comparative Analyses of Tick Genomes Elucidate Their Genetic Diversity and Vector Capacities.</title>
        <authorList>
            <consortium name="Tick Genome and Microbiome Consortium (TIGMIC)"/>
            <person name="Jia N."/>
            <person name="Wang J."/>
            <person name="Shi W."/>
            <person name="Du L."/>
            <person name="Sun Y."/>
            <person name="Zhan W."/>
            <person name="Jiang J.F."/>
            <person name="Wang Q."/>
            <person name="Zhang B."/>
            <person name="Ji P."/>
            <person name="Bell-Sakyi L."/>
            <person name="Cui X.M."/>
            <person name="Yuan T.T."/>
            <person name="Jiang B.G."/>
            <person name="Yang W.F."/>
            <person name="Lam T.T."/>
            <person name="Chang Q.C."/>
            <person name="Ding S.J."/>
            <person name="Wang X.J."/>
            <person name="Zhu J.G."/>
            <person name="Ruan X.D."/>
            <person name="Zhao L."/>
            <person name="Wei J.T."/>
            <person name="Ye R.Z."/>
            <person name="Que T.C."/>
            <person name="Du C.H."/>
            <person name="Zhou Y.H."/>
            <person name="Cheng J.X."/>
            <person name="Dai P.F."/>
            <person name="Guo W.B."/>
            <person name="Han X.H."/>
            <person name="Huang E.J."/>
            <person name="Li L.F."/>
            <person name="Wei W."/>
            <person name="Gao Y.C."/>
            <person name="Liu J.Z."/>
            <person name="Shao H.Z."/>
            <person name="Wang X."/>
            <person name="Wang C.C."/>
            <person name="Yang T.C."/>
            <person name="Huo Q.B."/>
            <person name="Li W."/>
            <person name="Chen H.Y."/>
            <person name="Chen S.E."/>
            <person name="Zhou L.G."/>
            <person name="Ni X.B."/>
            <person name="Tian J.H."/>
            <person name="Sheng Y."/>
            <person name="Liu T."/>
            <person name="Pan Y.S."/>
            <person name="Xia L.Y."/>
            <person name="Li J."/>
            <person name="Zhao F."/>
            <person name="Cao W.C."/>
        </authorList>
    </citation>
    <scope>NUCLEOTIDE SEQUENCE [LARGE SCALE GENOMIC DNA]</scope>
    <source>
        <strain evidence="1">Iper-2018</strain>
    </source>
</reference>
<evidence type="ECO:0000313" key="1">
    <source>
        <dbReference type="EMBL" id="KAG0415038.1"/>
    </source>
</evidence>
<organism evidence="1 2">
    <name type="scientific">Ixodes persulcatus</name>
    <name type="common">Taiga tick</name>
    <dbReference type="NCBI Taxonomy" id="34615"/>
    <lineage>
        <taxon>Eukaryota</taxon>
        <taxon>Metazoa</taxon>
        <taxon>Ecdysozoa</taxon>
        <taxon>Arthropoda</taxon>
        <taxon>Chelicerata</taxon>
        <taxon>Arachnida</taxon>
        <taxon>Acari</taxon>
        <taxon>Parasitiformes</taxon>
        <taxon>Ixodida</taxon>
        <taxon>Ixodoidea</taxon>
        <taxon>Ixodidae</taxon>
        <taxon>Ixodinae</taxon>
        <taxon>Ixodes</taxon>
    </lineage>
</organism>
<comment type="caution">
    <text evidence="1">The sequence shown here is derived from an EMBL/GenBank/DDBJ whole genome shotgun (WGS) entry which is preliminary data.</text>
</comment>
<evidence type="ECO:0000313" key="2">
    <source>
        <dbReference type="Proteomes" id="UP000805193"/>
    </source>
</evidence>